<dbReference type="AlphaFoldDB" id="A0A1L9RHN1"/>
<gene>
    <name evidence="2" type="ORF">ASPWEDRAFT_42319</name>
</gene>
<dbReference type="RefSeq" id="XP_040688019.1">
    <property type="nucleotide sequence ID" value="XM_040835749.1"/>
</dbReference>
<reference evidence="3" key="1">
    <citation type="journal article" date="2017" name="Genome Biol.">
        <title>Comparative genomics reveals high biological diversity and specific adaptations in the industrially and medically important fungal genus Aspergillus.</title>
        <authorList>
            <person name="de Vries R.P."/>
            <person name="Riley R."/>
            <person name="Wiebenga A."/>
            <person name="Aguilar-Osorio G."/>
            <person name="Amillis S."/>
            <person name="Uchima C.A."/>
            <person name="Anderluh G."/>
            <person name="Asadollahi M."/>
            <person name="Askin M."/>
            <person name="Barry K."/>
            <person name="Battaglia E."/>
            <person name="Bayram O."/>
            <person name="Benocci T."/>
            <person name="Braus-Stromeyer S.A."/>
            <person name="Caldana C."/>
            <person name="Canovas D."/>
            <person name="Cerqueira G.C."/>
            <person name="Chen F."/>
            <person name="Chen W."/>
            <person name="Choi C."/>
            <person name="Clum A."/>
            <person name="Dos Santos R.A."/>
            <person name="Damasio A.R."/>
            <person name="Diallinas G."/>
            <person name="Emri T."/>
            <person name="Fekete E."/>
            <person name="Flipphi M."/>
            <person name="Freyberg S."/>
            <person name="Gallo A."/>
            <person name="Gournas C."/>
            <person name="Habgood R."/>
            <person name="Hainaut M."/>
            <person name="Harispe M.L."/>
            <person name="Henrissat B."/>
            <person name="Hilden K.S."/>
            <person name="Hope R."/>
            <person name="Hossain A."/>
            <person name="Karabika E."/>
            <person name="Karaffa L."/>
            <person name="Karanyi Z."/>
            <person name="Krasevec N."/>
            <person name="Kuo A."/>
            <person name="Kusch H."/>
            <person name="LaButti K."/>
            <person name="Lagendijk E.L."/>
            <person name="Lapidus A."/>
            <person name="Levasseur A."/>
            <person name="Lindquist E."/>
            <person name="Lipzen A."/>
            <person name="Logrieco A.F."/>
            <person name="MacCabe A."/>
            <person name="Maekelae M.R."/>
            <person name="Malavazi I."/>
            <person name="Melin P."/>
            <person name="Meyer V."/>
            <person name="Mielnichuk N."/>
            <person name="Miskei M."/>
            <person name="Molnar A.P."/>
            <person name="Mule G."/>
            <person name="Ngan C.Y."/>
            <person name="Orejas M."/>
            <person name="Orosz E."/>
            <person name="Ouedraogo J.P."/>
            <person name="Overkamp K.M."/>
            <person name="Park H.-S."/>
            <person name="Perrone G."/>
            <person name="Piumi F."/>
            <person name="Punt P.J."/>
            <person name="Ram A.F."/>
            <person name="Ramon A."/>
            <person name="Rauscher S."/>
            <person name="Record E."/>
            <person name="Riano-Pachon D.M."/>
            <person name="Robert V."/>
            <person name="Roehrig J."/>
            <person name="Ruller R."/>
            <person name="Salamov A."/>
            <person name="Salih N.S."/>
            <person name="Samson R.A."/>
            <person name="Sandor E."/>
            <person name="Sanguinetti M."/>
            <person name="Schuetze T."/>
            <person name="Sepcic K."/>
            <person name="Shelest E."/>
            <person name="Sherlock G."/>
            <person name="Sophianopoulou V."/>
            <person name="Squina F.M."/>
            <person name="Sun H."/>
            <person name="Susca A."/>
            <person name="Todd R.B."/>
            <person name="Tsang A."/>
            <person name="Unkles S.E."/>
            <person name="van de Wiele N."/>
            <person name="van Rossen-Uffink D."/>
            <person name="Oliveira J.V."/>
            <person name="Vesth T.C."/>
            <person name="Visser J."/>
            <person name="Yu J.-H."/>
            <person name="Zhou M."/>
            <person name="Andersen M.R."/>
            <person name="Archer D.B."/>
            <person name="Baker S.E."/>
            <person name="Benoit I."/>
            <person name="Brakhage A.A."/>
            <person name="Braus G.H."/>
            <person name="Fischer R."/>
            <person name="Frisvad J.C."/>
            <person name="Goldman G.H."/>
            <person name="Houbraken J."/>
            <person name="Oakley B."/>
            <person name="Pocsi I."/>
            <person name="Scazzocchio C."/>
            <person name="Seiboth B."/>
            <person name="vanKuyk P.A."/>
            <person name="Wortman J."/>
            <person name="Dyer P.S."/>
            <person name="Grigoriev I.V."/>
        </authorList>
    </citation>
    <scope>NUCLEOTIDE SEQUENCE [LARGE SCALE GENOMIC DNA]</scope>
    <source>
        <strain evidence="3">DTO 134E9</strain>
    </source>
</reference>
<keyword evidence="3" id="KW-1185">Reference proteome</keyword>
<feature type="transmembrane region" description="Helical" evidence="1">
    <location>
        <begin position="101"/>
        <end position="120"/>
    </location>
</feature>
<dbReference type="EMBL" id="KV878213">
    <property type="protein sequence ID" value="OJJ34343.1"/>
    <property type="molecule type" value="Genomic_DNA"/>
</dbReference>
<name>A0A1L9RHN1_ASPWE</name>
<evidence type="ECO:0000313" key="2">
    <source>
        <dbReference type="EMBL" id="OJJ34343.1"/>
    </source>
</evidence>
<feature type="transmembrane region" description="Helical" evidence="1">
    <location>
        <begin position="72"/>
        <end position="89"/>
    </location>
</feature>
<keyword evidence="1" id="KW-1133">Transmembrane helix</keyword>
<dbReference type="VEuPathDB" id="FungiDB:ASPWEDRAFT_42319"/>
<dbReference type="OrthoDB" id="4526866at2759"/>
<keyword evidence="1" id="KW-0812">Transmembrane</keyword>
<sequence>MPANILSLRFIRFIEHYKAGHDIKAAAGLAQSVERETLMRFISRLRVRPPRSALTLAGLAQSVERETLNLKAAGSTPAFGFFLLLYRVIWHVVVDLSFCRLYGVVVVVVVVGGCCLPAYMDGVSVCIQGSLSADHRQPTTDG</sequence>
<keyword evidence="1" id="KW-0472">Membrane</keyword>
<accession>A0A1L9RHN1</accession>
<dbReference type="GeneID" id="63751597"/>
<dbReference type="Proteomes" id="UP000184383">
    <property type="component" value="Unassembled WGS sequence"/>
</dbReference>
<protein>
    <submittedName>
        <fullName evidence="2">Uncharacterized protein</fullName>
    </submittedName>
</protein>
<proteinExistence type="predicted"/>
<evidence type="ECO:0000313" key="3">
    <source>
        <dbReference type="Proteomes" id="UP000184383"/>
    </source>
</evidence>
<evidence type="ECO:0000256" key="1">
    <source>
        <dbReference type="SAM" id="Phobius"/>
    </source>
</evidence>
<organism evidence="2 3">
    <name type="scientific">Aspergillus wentii DTO 134E9</name>
    <dbReference type="NCBI Taxonomy" id="1073089"/>
    <lineage>
        <taxon>Eukaryota</taxon>
        <taxon>Fungi</taxon>
        <taxon>Dikarya</taxon>
        <taxon>Ascomycota</taxon>
        <taxon>Pezizomycotina</taxon>
        <taxon>Eurotiomycetes</taxon>
        <taxon>Eurotiomycetidae</taxon>
        <taxon>Eurotiales</taxon>
        <taxon>Aspergillaceae</taxon>
        <taxon>Aspergillus</taxon>
        <taxon>Aspergillus subgen. Cremei</taxon>
    </lineage>
</organism>